<dbReference type="PANTHER" id="PTHR48003:SF4">
    <property type="entry name" value="LRR RECEPTOR-LIKE SERINE_THREONINE-PROTEIN KINASE GHR1"/>
    <property type="match status" value="1"/>
</dbReference>
<dbReference type="InterPro" id="IPR053059">
    <property type="entry name" value="Inactive_SerThr-Kinase_ABA"/>
</dbReference>
<dbReference type="Pfam" id="PF13516">
    <property type="entry name" value="LRR_6"/>
    <property type="match status" value="2"/>
</dbReference>
<dbReference type="InterPro" id="IPR001245">
    <property type="entry name" value="Ser-Thr/Tyr_kinase_cat_dom"/>
</dbReference>
<dbReference type="InterPro" id="IPR013210">
    <property type="entry name" value="LRR_N_plant-typ"/>
</dbReference>
<dbReference type="FunFam" id="3.80.10.10:FF:000686">
    <property type="entry name" value="LRR receptor-like serine/threonine-protein kinase GHR1"/>
    <property type="match status" value="1"/>
</dbReference>
<keyword evidence="2" id="KW-0597">Phosphoprotein</keyword>
<name>A0A6P6UG94_COFAR</name>
<evidence type="ECO:0000256" key="8">
    <source>
        <dbReference type="ARBA" id="ARBA00022840"/>
    </source>
</evidence>
<dbReference type="RefSeq" id="XP_027089206.1">
    <property type="nucleotide sequence ID" value="XM_027233405.2"/>
</dbReference>
<dbReference type="PROSITE" id="PS51450">
    <property type="entry name" value="LRR"/>
    <property type="match status" value="1"/>
</dbReference>
<evidence type="ECO:0000256" key="6">
    <source>
        <dbReference type="ARBA" id="ARBA00022737"/>
    </source>
</evidence>
<reference evidence="16" key="2">
    <citation type="submission" date="2025-08" db="UniProtKB">
        <authorList>
            <consortium name="RefSeq"/>
        </authorList>
    </citation>
    <scope>IDENTIFICATION</scope>
    <source>
        <tissue evidence="16">Leaves</tissue>
    </source>
</reference>
<proteinExistence type="predicted"/>
<evidence type="ECO:0000259" key="14">
    <source>
        <dbReference type="PROSITE" id="PS50011"/>
    </source>
</evidence>
<keyword evidence="8" id="KW-0067">ATP-binding</keyword>
<keyword evidence="9 12" id="KW-1133">Transmembrane helix</keyword>
<feature type="transmembrane region" description="Helical" evidence="12">
    <location>
        <begin position="635"/>
        <end position="658"/>
    </location>
</feature>
<evidence type="ECO:0000256" key="4">
    <source>
        <dbReference type="ARBA" id="ARBA00022692"/>
    </source>
</evidence>
<dbReference type="GO" id="GO:0016020">
    <property type="term" value="C:membrane"/>
    <property type="evidence" value="ECO:0007669"/>
    <property type="project" value="UniProtKB-SubCell"/>
</dbReference>
<evidence type="ECO:0000256" key="2">
    <source>
        <dbReference type="ARBA" id="ARBA00022553"/>
    </source>
</evidence>
<keyword evidence="10 12" id="KW-0472">Membrane</keyword>
<dbReference type="Pfam" id="PF07714">
    <property type="entry name" value="PK_Tyr_Ser-Thr"/>
    <property type="match status" value="1"/>
</dbReference>
<reference evidence="15" key="1">
    <citation type="journal article" date="2025" name="Foods">
        <title>Unveiling the Microbial Signatures of Arabica Coffee Cherries: Insights into Ripeness Specific Diversity, Functional Traits, and Implications for Quality and Safety.</title>
        <authorList>
            <consortium name="RefSeq"/>
            <person name="Tenea G.N."/>
            <person name="Cifuentes V."/>
            <person name="Reyes P."/>
            <person name="Cevallos-Vallejos M."/>
        </authorList>
    </citation>
    <scope>NUCLEOTIDE SEQUENCE [LARGE SCALE GENOMIC DNA]</scope>
</reference>
<keyword evidence="11" id="KW-0675">Receptor</keyword>
<dbReference type="OrthoDB" id="424823at2759"/>
<evidence type="ECO:0000256" key="5">
    <source>
        <dbReference type="ARBA" id="ARBA00022729"/>
    </source>
</evidence>
<keyword evidence="7" id="KW-0547">Nucleotide-binding</keyword>
<dbReference type="Pfam" id="PF00560">
    <property type="entry name" value="LRR_1"/>
    <property type="match status" value="7"/>
</dbReference>
<sequence length="1067" mass="115423">MKLIGILALACCFFCALGQLPSQDILTLLEFKKGIKHDPTGYVLQSWNEESIDFNGCPSSWNGIMCNGGSVAAVVLDNLGLLADADLSVFSNLTMLVKLSMSNNSISGKLPNNVGDFKSLEYLDLSDNLFFSTLPPGIGNLGRLKNLSLAGNNFSGSIPDAISGLGSIQSLDLSDNSFSGEVPSSFMKLTNLVSLNLSLNGFIKKIPKGFELMANLQVLDLHGNMLDGNLDSEFLLLTTATHVDFSGNLLASSSQQQKFLPGISETVKYLNLSHNQLTGSLVDEAQIFGNLKVLDLSYNQLYGDLPGFTFVYDLEVLKLSNNRFSGFIPNDLLKSGSLVLTELDLSGNNLTGPVSMITSTTLQTLNLSSNALSGELPLVTGSCVIIDLSSNQFEGNLTRMLKWGNLEIIDLSQNRLTGPIPEATAQFLRLNYLNVSHNLLNGSLPKVLTQFPKIGTLDLSFNLLNGPLLSSLLTVPTLQELHLQRNTLSGSIDFFPPSSNESNLRILDLSHNQVSGNFPDGLGSLSRLQGLNVAGNNLSGSLPASVGDIKSLDSLDISQNHFTGPLPKNLPDSLQSFNASLNDLSGVVPENLRKFPLSSFYPGNSELQFPNPPTGSNQVPAENYRKGHFKPIVKVVIIIACVIALVIIILLAIFLHYIRMSRRPLPIASKDVRHQAPQNPSTFSGRDSAGSLVVSAEDIMTTRKGSSSEIISPDEKMAAITGFSPSKGSGFSPSKGSGFSWSPESGDSYTAENLTRLDIRSPERLAGELFFLDDTISFTPEELSKAPAEVLGRSSHGTSYRATLENGLFLTVKWLREGVAKQRKEFAKEAKKFANIRHPNVVTLRGYYWGPTQHEKLILSDYISPGSLASFLYDRPGRKGPPLTWAQRLKIAVDVARGLNYLHFDRAVPHGNLKATNILLDGPDFNARVADYCLHRLMTQSGTIEQILDAGVLGYRAPELAASKKPLPSFKSDVYAFGVILLELLTGKCAGDVVSGEDGGVDLTDWVRLRVAEGHGSDCFDAALMPEMGTPAAEKGTKEVLGIALRCIRSVSERPGIKTIYEDLSSI</sequence>
<dbReference type="InterPro" id="IPR011009">
    <property type="entry name" value="Kinase-like_dom_sf"/>
</dbReference>
<dbReference type="Gene3D" id="1.10.510.10">
    <property type="entry name" value="Transferase(Phosphotransferase) domain 1"/>
    <property type="match status" value="1"/>
</dbReference>
<dbReference type="PROSITE" id="PS50011">
    <property type="entry name" value="PROTEIN_KINASE_DOM"/>
    <property type="match status" value="1"/>
</dbReference>
<keyword evidence="3" id="KW-0433">Leucine-rich repeat</keyword>
<dbReference type="GO" id="GO:0006952">
    <property type="term" value="P:defense response"/>
    <property type="evidence" value="ECO:0007669"/>
    <property type="project" value="UniProtKB-ARBA"/>
</dbReference>
<evidence type="ECO:0000313" key="16">
    <source>
        <dbReference type="RefSeq" id="XP_027089206.1"/>
    </source>
</evidence>
<dbReference type="PANTHER" id="PTHR48003">
    <property type="entry name" value="OS07G0626500 PROTEIN"/>
    <property type="match status" value="1"/>
</dbReference>
<evidence type="ECO:0000256" key="1">
    <source>
        <dbReference type="ARBA" id="ARBA00004167"/>
    </source>
</evidence>
<dbReference type="Pfam" id="PF08263">
    <property type="entry name" value="LRRNT_2"/>
    <property type="match status" value="1"/>
</dbReference>
<dbReference type="SMART" id="SM00369">
    <property type="entry name" value="LRR_TYP"/>
    <property type="match status" value="7"/>
</dbReference>
<feature type="signal peptide" evidence="13">
    <location>
        <begin position="1"/>
        <end position="18"/>
    </location>
</feature>
<dbReference type="InterPro" id="IPR000719">
    <property type="entry name" value="Prot_kinase_dom"/>
</dbReference>
<gene>
    <name evidence="16" type="primary">LOC113710411</name>
</gene>
<dbReference type="SUPFAM" id="SSF56112">
    <property type="entry name" value="Protein kinase-like (PK-like)"/>
    <property type="match status" value="1"/>
</dbReference>
<dbReference type="Proteomes" id="UP001652660">
    <property type="component" value="Chromosome 9e"/>
</dbReference>
<keyword evidence="15" id="KW-1185">Reference proteome</keyword>
<feature type="chain" id="PRO_5028309600" evidence="13">
    <location>
        <begin position="19"/>
        <end position="1067"/>
    </location>
</feature>
<dbReference type="Pfam" id="PF13855">
    <property type="entry name" value="LRR_8"/>
    <property type="match status" value="2"/>
</dbReference>
<dbReference type="FunFam" id="3.80.10.10:FF:000095">
    <property type="entry name" value="LRR receptor-like serine/threonine-protein kinase GSO1"/>
    <property type="match status" value="1"/>
</dbReference>
<feature type="domain" description="Protein kinase" evidence="14">
    <location>
        <begin position="785"/>
        <end position="1067"/>
    </location>
</feature>
<evidence type="ECO:0000256" key="13">
    <source>
        <dbReference type="SAM" id="SignalP"/>
    </source>
</evidence>
<dbReference type="InterPro" id="IPR032675">
    <property type="entry name" value="LRR_dom_sf"/>
</dbReference>
<keyword evidence="5 13" id="KW-0732">Signal</keyword>
<evidence type="ECO:0000256" key="10">
    <source>
        <dbReference type="ARBA" id="ARBA00023136"/>
    </source>
</evidence>
<dbReference type="Gene3D" id="3.30.200.20">
    <property type="entry name" value="Phosphorylase Kinase, domain 1"/>
    <property type="match status" value="1"/>
</dbReference>
<dbReference type="GO" id="GO:0051707">
    <property type="term" value="P:response to other organism"/>
    <property type="evidence" value="ECO:0007669"/>
    <property type="project" value="UniProtKB-ARBA"/>
</dbReference>
<keyword evidence="4 12" id="KW-0812">Transmembrane</keyword>
<dbReference type="Gene3D" id="3.80.10.10">
    <property type="entry name" value="Ribonuclease Inhibitor"/>
    <property type="match status" value="2"/>
</dbReference>
<evidence type="ECO:0000256" key="11">
    <source>
        <dbReference type="ARBA" id="ARBA00023170"/>
    </source>
</evidence>
<evidence type="ECO:0000313" key="15">
    <source>
        <dbReference type="Proteomes" id="UP001652660"/>
    </source>
</evidence>
<dbReference type="SUPFAM" id="SSF52047">
    <property type="entry name" value="RNI-like"/>
    <property type="match status" value="1"/>
</dbReference>
<dbReference type="GO" id="GO:0005524">
    <property type="term" value="F:ATP binding"/>
    <property type="evidence" value="ECO:0007669"/>
    <property type="project" value="UniProtKB-KW"/>
</dbReference>
<evidence type="ECO:0000256" key="3">
    <source>
        <dbReference type="ARBA" id="ARBA00022614"/>
    </source>
</evidence>
<dbReference type="GeneID" id="113710411"/>
<keyword evidence="6" id="KW-0677">Repeat</keyword>
<protein>
    <submittedName>
        <fullName evidence="16">LRR receptor-like serine/threonine-protein kinase GHR1 isoform X1</fullName>
    </submittedName>
</protein>
<accession>A0A6P6UG94</accession>
<dbReference type="SUPFAM" id="SSF52058">
    <property type="entry name" value="L domain-like"/>
    <property type="match status" value="1"/>
</dbReference>
<evidence type="ECO:0000256" key="9">
    <source>
        <dbReference type="ARBA" id="ARBA00022989"/>
    </source>
</evidence>
<dbReference type="AlphaFoldDB" id="A0A6P6UG94"/>
<dbReference type="FunFam" id="3.30.200.20:FF:000486">
    <property type="entry name" value="Leucine-rich repeat receptor-like protein kinase"/>
    <property type="match status" value="1"/>
</dbReference>
<comment type="subcellular location">
    <subcellularLocation>
        <location evidence="1">Membrane</location>
        <topology evidence="1">Single-pass membrane protein</topology>
    </subcellularLocation>
</comment>
<dbReference type="FunFam" id="1.10.510.10:FF:000480">
    <property type="entry name" value="Pollen receptor-like kinase 1"/>
    <property type="match status" value="1"/>
</dbReference>
<organism evidence="15 16">
    <name type="scientific">Coffea arabica</name>
    <name type="common">Arabian coffee</name>
    <dbReference type="NCBI Taxonomy" id="13443"/>
    <lineage>
        <taxon>Eukaryota</taxon>
        <taxon>Viridiplantae</taxon>
        <taxon>Streptophyta</taxon>
        <taxon>Embryophyta</taxon>
        <taxon>Tracheophyta</taxon>
        <taxon>Spermatophyta</taxon>
        <taxon>Magnoliopsida</taxon>
        <taxon>eudicotyledons</taxon>
        <taxon>Gunneridae</taxon>
        <taxon>Pentapetalae</taxon>
        <taxon>asterids</taxon>
        <taxon>lamiids</taxon>
        <taxon>Gentianales</taxon>
        <taxon>Rubiaceae</taxon>
        <taxon>Ixoroideae</taxon>
        <taxon>Gardenieae complex</taxon>
        <taxon>Bertiereae - Coffeeae clade</taxon>
        <taxon>Coffeeae</taxon>
        <taxon>Coffea</taxon>
    </lineage>
</organism>
<evidence type="ECO:0000256" key="7">
    <source>
        <dbReference type="ARBA" id="ARBA00022741"/>
    </source>
</evidence>
<dbReference type="InterPro" id="IPR003591">
    <property type="entry name" value="Leu-rich_rpt_typical-subtyp"/>
</dbReference>
<dbReference type="GO" id="GO:0004672">
    <property type="term" value="F:protein kinase activity"/>
    <property type="evidence" value="ECO:0007669"/>
    <property type="project" value="InterPro"/>
</dbReference>
<dbReference type="InterPro" id="IPR001611">
    <property type="entry name" value="Leu-rich_rpt"/>
</dbReference>
<evidence type="ECO:0000256" key="12">
    <source>
        <dbReference type="SAM" id="Phobius"/>
    </source>
</evidence>